<protein>
    <submittedName>
        <fullName evidence="1">Uncharacterized protein</fullName>
    </submittedName>
</protein>
<gene>
    <name evidence="1" type="ORF">CK203_106678</name>
</gene>
<dbReference type="EMBL" id="QGNW01001742">
    <property type="protein sequence ID" value="RVW31752.1"/>
    <property type="molecule type" value="Genomic_DNA"/>
</dbReference>
<organism evidence="1 2">
    <name type="scientific">Vitis vinifera</name>
    <name type="common">Grape</name>
    <dbReference type="NCBI Taxonomy" id="29760"/>
    <lineage>
        <taxon>Eukaryota</taxon>
        <taxon>Viridiplantae</taxon>
        <taxon>Streptophyta</taxon>
        <taxon>Embryophyta</taxon>
        <taxon>Tracheophyta</taxon>
        <taxon>Spermatophyta</taxon>
        <taxon>Magnoliopsida</taxon>
        <taxon>eudicotyledons</taxon>
        <taxon>Gunneridae</taxon>
        <taxon>Pentapetalae</taxon>
        <taxon>rosids</taxon>
        <taxon>Vitales</taxon>
        <taxon>Vitaceae</taxon>
        <taxon>Viteae</taxon>
        <taxon>Vitis</taxon>
    </lineage>
</organism>
<dbReference type="AlphaFoldDB" id="A0A438D8H6"/>
<evidence type="ECO:0000313" key="1">
    <source>
        <dbReference type="EMBL" id="RVW31752.1"/>
    </source>
</evidence>
<dbReference type="PANTHER" id="PTHR36617">
    <property type="entry name" value="PROTEIN, PUTATIVE-RELATED"/>
    <property type="match status" value="1"/>
</dbReference>
<accession>A0A438D8H6</accession>
<proteinExistence type="predicted"/>
<dbReference type="Proteomes" id="UP000288805">
    <property type="component" value="Unassembled WGS sequence"/>
</dbReference>
<sequence length="50" mass="5698">MEDGRRVRFWEDRWCGDDALSVSFPSLYAMAASKEAWVVEVWDSSGREGG</sequence>
<reference evidence="1 2" key="1">
    <citation type="journal article" date="2018" name="PLoS Genet.">
        <title>Population sequencing reveals clonal diversity and ancestral inbreeding in the grapevine cultivar Chardonnay.</title>
        <authorList>
            <person name="Roach M.J."/>
            <person name="Johnson D.L."/>
            <person name="Bohlmann J."/>
            <person name="van Vuuren H.J."/>
            <person name="Jones S.J."/>
            <person name="Pretorius I.S."/>
            <person name="Schmidt S.A."/>
            <person name="Borneman A.R."/>
        </authorList>
    </citation>
    <scope>NUCLEOTIDE SEQUENCE [LARGE SCALE GENOMIC DNA]</scope>
    <source>
        <strain evidence="2">cv. Chardonnay</strain>
        <tissue evidence="1">Leaf</tissue>
    </source>
</reference>
<dbReference type="PANTHER" id="PTHR36617:SF15">
    <property type="entry name" value="REVERSE TRANSCRIPTASE ZINC-BINDING DOMAIN-CONTAINING PROTEIN"/>
    <property type="match status" value="1"/>
</dbReference>
<comment type="caution">
    <text evidence="1">The sequence shown here is derived from an EMBL/GenBank/DDBJ whole genome shotgun (WGS) entry which is preliminary data.</text>
</comment>
<name>A0A438D8H6_VITVI</name>
<evidence type="ECO:0000313" key="2">
    <source>
        <dbReference type="Proteomes" id="UP000288805"/>
    </source>
</evidence>